<feature type="transmembrane region" description="Helical" evidence="6">
    <location>
        <begin position="169"/>
        <end position="189"/>
    </location>
</feature>
<dbReference type="EC" id="2.3.1.-" evidence="8"/>
<proteinExistence type="predicted"/>
<evidence type="ECO:0000256" key="6">
    <source>
        <dbReference type="SAM" id="Phobius"/>
    </source>
</evidence>
<dbReference type="EMBL" id="SNRY01001579">
    <property type="protein sequence ID" value="KAA6329896.1"/>
    <property type="molecule type" value="Genomic_DNA"/>
</dbReference>
<dbReference type="PANTHER" id="PTHR40074:SF2">
    <property type="entry name" value="O-ACETYLTRANSFERASE WECH"/>
    <property type="match status" value="1"/>
</dbReference>
<feature type="transmembrane region" description="Helical" evidence="6">
    <location>
        <begin position="204"/>
        <end position="220"/>
    </location>
</feature>
<organism evidence="8">
    <name type="scientific">termite gut metagenome</name>
    <dbReference type="NCBI Taxonomy" id="433724"/>
    <lineage>
        <taxon>unclassified sequences</taxon>
        <taxon>metagenomes</taxon>
        <taxon>organismal metagenomes</taxon>
    </lineage>
</organism>
<accession>A0A5J4R7E3</accession>
<feature type="transmembrane region" description="Helical" evidence="6">
    <location>
        <begin position="232"/>
        <end position="255"/>
    </location>
</feature>
<feature type="transmembrane region" description="Helical" evidence="6">
    <location>
        <begin position="94"/>
        <end position="114"/>
    </location>
</feature>
<evidence type="ECO:0000256" key="5">
    <source>
        <dbReference type="ARBA" id="ARBA00023136"/>
    </source>
</evidence>
<keyword evidence="5 6" id="KW-0472">Membrane</keyword>
<feature type="transmembrane region" description="Helical" evidence="6">
    <location>
        <begin position="306"/>
        <end position="324"/>
    </location>
</feature>
<dbReference type="AlphaFoldDB" id="A0A5J4R7E3"/>
<feature type="transmembrane region" description="Helical" evidence="6">
    <location>
        <begin position="267"/>
        <end position="285"/>
    </location>
</feature>
<name>A0A5J4R7E3_9ZZZZ</name>
<keyword evidence="4 6" id="KW-1133">Transmembrane helix</keyword>
<comment type="caution">
    <text evidence="8">The sequence shown here is derived from an EMBL/GenBank/DDBJ whole genome shotgun (WGS) entry which is preliminary data.</text>
</comment>
<evidence type="ECO:0000259" key="7">
    <source>
        <dbReference type="Pfam" id="PF01757"/>
    </source>
</evidence>
<evidence type="ECO:0000256" key="3">
    <source>
        <dbReference type="ARBA" id="ARBA00022692"/>
    </source>
</evidence>
<feature type="transmembrane region" description="Helical" evidence="6">
    <location>
        <begin position="142"/>
        <end position="162"/>
    </location>
</feature>
<feature type="domain" description="Acyltransferase 3" evidence="7">
    <location>
        <begin position="8"/>
        <end position="351"/>
    </location>
</feature>
<evidence type="ECO:0000256" key="2">
    <source>
        <dbReference type="ARBA" id="ARBA00022475"/>
    </source>
</evidence>
<keyword evidence="8" id="KW-0012">Acyltransferase</keyword>
<feature type="transmembrane region" description="Helical" evidence="6">
    <location>
        <begin position="59"/>
        <end position="82"/>
    </location>
</feature>
<dbReference type="PANTHER" id="PTHR40074">
    <property type="entry name" value="O-ACETYLTRANSFERASE WECH"/>
    <property type="match status" value="1"/>
</dbReference>
<dbReference type="GO" id="GO:0016413">
    <property type="term" value="F:O-acetyltransferase activity"/>
    <property type="evidence" value="ECO:0007669"/>
    <property type="project" value="TreeGrafter"/>
</dbReference>
<sequence>MSKQRIFGLDILRVLACYMVIQVHAGEFFYIGEASAGEFLYIGEANAFLGGNDAFWVNLYNSLCRTAVPLFVMITGYFILPVKEELGIFLKKRFTRVLIPFVVWCALYAFYQYFRGQVELGMAFLNILKIPVNFGTEIGHLWYVYMLIGLYLFFPIISPWLNMASKKHLQLYLLLWSVSLCLPYIHQIYPEVLGEAYWNHTPSLYYFSGFLGYAILAFYIKKFHAEKKKEHLPIGSLLVVAGYIITYLVFASQAITSQKLWDVELSWGFETINVGMMSLGLFLLVKNIQRSSSTVFNNLITSISNLSYGMYLLHIMILNIFYSLFNELIGSVTIKIPLIAICCFISSYLVTKILSYLPKNKYLIG</sequence>
<dbReference type="GO" id="GO:0009246">
    <property type="term" value="P:enterobacterial common antigen biosynthetic process"/>
    <property type="evidence" value="ECO:0007669"/>
    <property type="project" value="TreeGrafter"/>
</dbReference>
<dbReference type="Pfam" id="PF01757">
    <property type="entry name" value="Acyl_transf_3"/>
    <property type="match status" value="1"/>
</dbReference>
<comment type="subcellular location">
    <subcellularLocation>
        <location evidence="1">Cell membrane</location>
        <topology evidence="1">Multi-pass membrane protein</topology>
    </subcellularLocation>
</comment>
<evidence type="ECO:0000256" key="4">
    <source>
        <dbReference type="ARBA" id="ARBA00022989"/>
    </source>
</evidence>
<keyword evidence="8" id="KW-0808">Transferase</keyword>
<protein>
    <submittedName>
        <fullName evidence="8">O-acetyltransferase WecH</fullName>
        <ecNumber evidence="8">2.3.1.-</ecNumber>
    </submittedName>
</protein>
<evidence type="ECO:0000256" key="1">
    <source>
        <dbReference type="ARBA" id="ARBA00004651"/>
    </source>
</evidence>
<feature type="transmembrane region" description="Helical" evidence="6">
    <location>
        <begin position="336"/>
        <end position="357"/>
    </location>
</feature>
<feature type="transmembrane region" description="Helical" evidence="6">
    <location>
        <begin position="12"/>
        <end position="31"/>
    </location>
</feature>
<dbReference type="InterPro" id="IPR002656">
    <property type="entry name" value="Acyl_transf_3_dom"/>
</dbReference>
<dbReference type="GO" id="GO:0005886">
    <property type="term" value="C:plasma membrane"/>
    <property type="evidence" value="ECO:0007669"/>
    <property type="project" value="UniProtKB-SubCell"/>
</dbReference>
<keyword evidence="2" id="KW-1003">Cell membrane</keyword>
<reference evidence="8" key="1">
    <citation type="submission" date="2019-03" db="EMBL/GenBank/DDBJ databases">
        <title>Single cell metagenomics reveals metabolic interactions within the superorganism composed of flagellate Streblomastix strix and complex community of Bacteroidetes bacteria on its surface.</title>
        <authorList>
            <person name="Treitli S.C."/>
            <person name="Kolisko M."/>
            <person name="Husnik F."/>
            <person name="Keeling P."/>
            <person name="Hampl V."/>
        </authorList>
    </citation>
    <scope>NUCLEOTIDE SEQUENCE</scope>
    <source>
        <strain evidence="8">STM</strain>
    </source>
</reference>
<gene>
    <name evidence="8" type="ORF">EZS27_021338</name>
</gene>
<keyword evidence="3 6" id="KW-0812">Transmembrane</keyword>
<evidence type="ECO:0000313" key="8">
    <source>
        <dbReference type="EMBL" id="KAA6329896.1"/>
    </source>
</evidence>